<dbReference type="InterPro" id="IPR055944">
    <property type="entry name" value="DUF7522"/>
</dbReference>
<dbReference type="RefSeq" id="WP_256531174.1">
    <property type="nucleotide sequence ID" value="NZ_CP101824.1"/>
</dbReference>
<name>A0ABD5NNB8_9EURY</name>
<dbReference type="EMBL" id="JBHSAQ010000003">
    <property type="protein sequence ID" value="MFC3958481.1"/>
    <property type="molecule type" value="Genomic_DNA"/>
</dbReference>
<feature type="region of interest" description="Disordered" evidence="1">
    <location>
        <begin position="122"/>
        <end position="145"/>
    </location>
</feature>
<dbReference type="Proteomes" id="UP001595846">
    <property type="component" value="Unassembled WGS sequence"/>
</dbReference>
<keyword evidence="3" id="KW-1185">Reference proteome</keyword>
<proteinExistence type="predicted"/>
<reference evidence="2 3" key="1">
    <citation type="journal article" date="2019" name="Int. J. Syst. Evol. Microbiol.">
        <title>The Global Catalogue of Microorganisms (GCM) 10K type strain sequencing project: providing services to taxonomists for standard genome sequencing and annotation.</title>
        <authorList>
            <consortium name="The Broad Institute Genomics Platform"/>
            <consortium name="The Broad Institute Genome Sequencing Center for Infectious Disease"/>
            <person name="Wu L."/>
            <person name="Ma J."/>
        </authorList>
    </citation>
    <scope>NUCLEOTIDE SEQUENCE [LARGE SCALE GENOMIC DNA]</scope>
    <source>
        <strain evidence="2 3">IBRC-M 10256</strain>
    </source>
</reference>
<accession>A0ABD5NNB8</accession>
<sequence length="145" mass="15980">MVDPSMDALHSHVAEHFGDALRSVAGYDEEGLDVRYMRDDVASLYDEADHGRVFRNLRLEAMDHPTQESLFAHDDLQSTYRVYDGAIEVHIAVSETTGVLVSLDDDADVDLRVTTDRLLEALERSSAASDADPRPGDEASSTDAE</sequence>
<dbReference type="Pfam" id="PF24366">
    <property type="entry name" value="DUF7522"/>
    <property type="match status" value="1"/>
</dbReference>
<protein>
    <recommendedName>
        <fullName evidence="4">Halobacterial output domain-containing protein</fullName>
    </recommendedName>
</protein>
<organism evidence="2 3">
    <name type="scientific">Halovivax cerinus</name>
    <dbReference type="NCBI Taxonomy" id="1487865"/>
    <lineage>
        <taxon>Archaea</taxon>
        <taxon>Methanobacteriati</taxon>
        <taxon>Methanobacteriota</taxon>
        <taxon>Stenosarchaea group</taxon>
        <taxon>Halobacteria</taxon>
        <taxon>Halobacteriales</taxon>
        <taxon>Natrialbaceae</taxon>
        <taxon>Halovivax</taxon>
    </lineage>
</organism>
<evidence type="ECO:0000256" key="1">
    <source>
        <dbReference type="SAM" id="MobiDB-lite"/>
    </source>
</evidence>
<evidence type="ECO:0000313" key="3">
    <source>
        <dbReference type="Proteomes" id="UP001595846"/>
    </source>
</evidence>
<evidence type="ECO:0008006" key="4">
    <source>
        <dbReference type="Google" id="ProtNLM"/>
    </source>
</evidence>
<dbReference type="GeneID" id="73903895"/>
<evidence type="ECO:0000313" key="2">
    <source>
        <dbReference type="EMBL" id="MFC3958481.1"/>
    </source>
</evidence>
<dbReference type="AlphaFoldDB" id="A0ABD5NNB8"/>
<comment type="caution">
    <text evidence="2">The sequence shown here is derived from an EMBL/GenBank/DDBJ whole genome shotgun (WGS) entry which is preliminary data.</text>
</comment>
<gene>
    <name evidence="2" type="ORF">ACFOUR_08895</name>
</gene>